<name>A0A9D5CCZ0_9LILI</name>
<dbReference type="EMBL" id="JAGGNH010000005">
    <property type="protein sequence ID" value="KAJ0970841.1"/>
    <property type="molecule type" value="Genomic_DNA"/>
</dbReference>
<sequence>MGIDPVTHRRRTDLEFLAGLNLGNLTSISPNLENALRVLQADQLAKLQVIQNFVQVMASNPPTTNMQDHMMMNLLGTAASLGLMSTSNPPIPSSFTNPAGLVVQDLQPELGIVNGDGRHILINSFGIPTANSTVPSLVSTASPEITMNGDQVVQEPISSSINDVSANSSASTPFESWDNGLNVNDLDADFSWKDVLECLGTDEL</sequence>
<proteinExistence type="predicted"/>
<dbReference type="Proteomes" id="UP001085076">
    <property type="component" value="Miscellaneous, Linkage group lg05"/>
</dbReference>
<keyword evidence="2" id="KW-1185">Reference proteome</keyword>
<evidence type="ECO:0000313" key="1">
    <source>
        <dbReference type="EMBL" id="KAJ0970841.1"/>
    </source>
</evidence>
<reference evidence="1" key="2">
    <citation type="journal article" date="2022" name="Hortic Res">
        <title>The genome of Dioscorea zingiberensis sheds light on the biosynthesis, origin and evolution of the medicinally important diosgenin saponins.</title>
        <authorList>
            <person name="Li Y."/>
            <person name="Tan C."/>
            <person name="Li Z."/>
            <person name="Guo J."/>
            <person name="Li S."/>
            <person name="Chen X."/>
            <person name="Wang C."/>
            <person name="Dai X."/>
            <person name="Yang H."/>
            <person name="Song W."/>
            <person name="Hou L."/>
            <person name="Xu J."/>
            <person name="Tong Z."/>
            <person name="Xu A."/>
            <person name="Yuan X."/>
            <person name="Wang W."/>
            <person name="Yang Q."/>
            <person name="Chen L."/>
            <person name="Sun Z."/>
            <person name="Wang K."/>
            <person name="Pan B."/>
            <person name="Chen J."/>
            <person name="Bao Y."/>
            <person name="Liu F."/>
            <person name="Qi X."/>
            <person name="Gang D.R."/>
            <person name="Wen J."/>
            <person name="Li J."/>
        </authorList>
    </citation>
    <scope>NUCLEOTIDE SEQUENCE</scope>
    <source>
        <strain evidence="1">Dzin_1.0</strain>
    </source>
</reference>
<gene>
    <name evidence="1" type="ORF">J5N97_018800</name>
</gene>
<organism evidence="1 2">
    <name type="scientific">Dioscorea zingiberensis</name>
    <dbReference type="NCBI Taxonomy" id="325984"/>
    <lineage>
        <taxon>Eukaryota</taxon>
        <taxon>Viridiplantae</taxon>
        <taxon>Streptophyta</taxon>
        <taxon>Embryophyta</taxon>
        <taxon>Tracheophyta</taxon>
        <taxon>Spermatophyta</taxon>
        <taxon>Magnoliopsida</taxon>
        <taxon>Liliopsida</taxon>
        <taxon>Dioscoreales</taxon>
        <taxon>Dioscoreaceae</taxon>
        <taxon>Dioscorea</taxon>
    </lineage>
</organism>
<dbReference type="AlphaFoldDB" id="A0A9D5CCZ0"/>
<reference evidence="1" key="1">
    <citation type="submission" date="2021-03" db="EMBL/GenBank/DDBJ databases">
        <authorList>
            <person name="Li Z."/>
            <person name="Yang C."/>
        </authorList>
    </citation>
    <scope>NUCLEOTIDE SEQUENCE</scope>
    <source>
        <strain evidence="1">Dzin_1.0</strain>
        <tissue evidence="1">Leaf</tissue>
    </source>
</reference>
<accession>A0A9D5CCZ0</accession>
<comment type="caution">
    <text evidence="1">The sequence shown here is derived from an EMBL/GenBank/DDBJ whole genome shotgun (WGS) entry which is preliminary data.</text>
</comment>
<protein>
    <submittedName>
        <fullName evidence="1">Uncharacterized protein</fullName>
    </submittedName>
</protein>
<evidence type="ECO:0000313" key="2">
    <source>
        <dbReference type="Proteomes" id="UP001085076"/>
    </source>
</evidence>